<gene>
    <name evidence="2" type="ORF">AYM40_16990</name>
</gene>
<evidence type="ECO:0000313" key="2">
    <source>
        <dbReference type="EMBL" id="ANB73869.1"/>
    </source>
</evidence>
<accession>A0A160FMJ1</accession>
<sequence length="75" mass="8866">MRMVGTVPKHSMMPHSSARPRHARRATLFHRSLAACLYNERFAPRRGFPRVTRRFDTLWIAARHRAPKSRFFAFS</sequence>
<dbReference type="Proteomes" id="UP000076852">
    <property type="component" value="Chromosome 1"/>
</dbReference>
<dbReference type="KEGG" id="buz:AYM40_16990"/>
<evidence type="ECO:0000256" key="1">
    <source>
        <dbReference type="SAM" id="MobiDB-lite"/>
    </source>
</evidence>
<evidence type="ECO:0000313" key="3">
    <source>
        <dbReference type="Proteomes" id="UP000076852"/>
    </source>
</evidence>
<proteinExistence type="predicted"/>
<protein>
    <submittedName>
        <fullName evidence="2">Uncharacterized protein</fullName>
    </submittedName>
</protein>
<keyword evidence="3" id="KW-1185">Reference proteome</keyword>
<reference evidence="2 3" key="1">
    <citation type="journal article" date="2016" name="Gene">
        <title>PacBio SMRT assembly of a complex multi-replicon genome reveals chlorocatechol degradative operon in a region of genome plasticity.</title>
        <authorList>
            <person name="Ricker N."/>
            <person name="Shen S.Y."/>
            <person name="Goordial J."/>
            <person name="Jin S."/>
            <person name="Fulthorpe R.R."/>
        </authorList>
    </citation>
    <scope>NUCLEOTIDE SEQUENCE [LARGE SCALE GENOMIC DNA]</scope>
    <source>
        <strain evidence="2 3">OLGA172</strain>
    </source>
</reference>
<feature type="region of interest" description="Disordered" evidence="1">
    <location>
        <begin position="1"/>
        <end position="21"/>
    </location>
</feature>
<organism evidence="2 3">
    <name type="scientific">Paraburkholderia phytofirmans OLGA172</name>
    <dbReference type="NCBI Taxonomy" id="1417228"/>
    <lineage>
        <taxon>Bacteria</taxon>
        <taxon>Pseudomonadati</taxon>
        <taxon>Pseudomonadota</taxon>
        <taxon>Betaproteobacteria</taxon>
        <taxon>Burkholderiales</taxon>
        <taxon>Burkholderiaceae</taxon>
        <taxon>Paraburkholderia</taxon>
    </lineage>
</organism>
<name>A0A160FMJ1_9BURK</name>
<dbReference type="EMBL" id="CP014578">
    <property type="protein sequence ID" value="ANB73869.1"/>
    <property type="molecule type" value="Genomic_DNA"/>
</dbReference>
<dbReference type="AlphaFoldDB" id="A0A160FMJ1"/>
<dbReference type="STRING" id="1804984.AYM40_16990"/>